<dbReference type="AlphaFoldDB" id="A0A4Z1KYQ1"/>
<feature type="transmembrane region" description="Helical" evidence="1">
    <location>
        <begin position="69"/>
        <end position="87"/>
    </location>
</feature>
<accession>A0A4Z1KYQ1</accession>
<sequence>MTNFFSTIRSGCKRISTSLTSTLFTLQKRFHREVKPTLEGIISTINRLYRIHVRPLTSRYIQFICEHPFSIALGLLSIIVIIWPGIVTAPLLELLGFRILGPVSASLTQAILGNIAAGSVFAVL</sequence>
<evidence type="ECO:0000313" key="2">
    <source>
        <dbReference type="EMBL" id="TGO89641.1"/>
    </source>
</evidence>
<dbReference type="Proteomes" id="UP000297280">
    <property type="component" value="Unassembled WGS sequence"/>
</dbReference>
<gene>
    <name evidence="2" type="ORF">BPOR_0100g00230</name>
</gene>
<name>A0A4Z1KYQ1_9HELO</name>
<keyword evidence="1" id="KW-0472">Membrane</keyword>
<comment type="caution">
    <text evidence="2">The sequence shown here is derived from an EMBL/GenBank/DDBJ whole genome shotgun (WGS) entry which is preliminary data.</text>
</comment>
<proteinExistence type="predicted"/>
<protein>
    <submittedName>
        <fullName evidence="2">Uncharacterized protein</fullName>
    </submittedName>
</protein>
<keyword evidence="1" id="KW-1133">Transmembrane helix</keyword>
<keyword evidence="1" id="KW-0812">Transmembrane</keyword>
<dbReference type="EMBL" id="PQXO01000100">
    <property type="protein sequence ID" value="TGO89641.1"/>
    <property type="molecule type" value="Genomic_DNA"/>
</dbReference>
<reference evidence="2 3" key="1">
    <citation type="submission" date="2017-12" db="EMBL/GenBank/DDBJ databases">
        <title>Comparative genomics of Botrytis spp.</title>
        <authorList>
            <person name="Valero-Jimenez C.A."/>
            <person name="Tapia P."/>
            <person name="Veloso J."/>
            <person name="Silva-Moreno E."/>
            <person name="Staats M."/>
            <person name="Valdes J.H."/>
            <person name="Van Kan J.A.L."/>
        </authorList>
    </citation>
    <scope>NUCLEOTIDE SEQUENCE [LARGE SCALE GENOMIC DNA]</scope>
    <source>
        <strain evidence="2 3">MUCL3349</strain>
    </source>
</reference>
<organism evidence="2 3">
    <name type="scientific">Botrytis porri</name>
    <dbReference type="NCBI Taxonomy" id="87229"/>
    <lineage>
        <taxon>Eukaryota</taxon>
        <taxon>Fungi</taxon>
        <taxon>Dikarya</taxon>
        <taxon>Ascomycota</taxon>
        <taxon>Pezizomycotina</taxon>
        <taxon>Leotiomycetes</taxon>
        <taxon>Helotiales</taxon>
        <taxon>Sclerotiniaceae</taxon>
        <taxon>Botrytis</taxon>
    </lineage>
</organism>
<keyword evidence="3" id="KW-1185">Reference proteome</keyword>
<evidence type="ECO:0000313" key="3">
    <source>
        <dbReference type="Proteomes" id="UP000297280"/>
    </source>
</evidence>
<evidence type="ECO:0000256" key="1">
    <source>
        <dbReference type="SAM" id="Phobius"/>
    </source>
</evidence>
<feature type="transmembrane region" description="Helical" evidence="1">
    <location>
        <begin position="99"/>
        <end position="123"/>
    </location>
</feature>